<dbReference type="AlphaFoldDB" id="A0A0A0KPM1"/>
<protein>
    <submittedName>
        <fullName evidence="2">Uncharacterized protein</fullName>
    </submittedName>
</protein>
<reference evidence="2 3" key="2">
    <citation type="journal article" date="2009" name="PLoS ONE">
        <title>An integrated genetic and cytogenetic map of the cucumber genome.</title>
        <authorList>
            <person name="Ren Y."/>
            <person name="Zhang Z."/>
            <person name="Liu J."/>
            <person name="Staub J.E."/>
            <person name="Han Y."/>
            <person name="Cheng Z."/>
            <person name="Li X."/>
            <person name="Lu J."/>
            <person name="Miao H."/>
            <person name="Kang H."/>
            <person name="Xie B."/>
            <person name="Gu X."/>
            <person name="Wang X."/>
            <person name="Du Y."/>
            <person name="Jin W."/>
            <person name="Huang S."/>
        </authorList>
    </citation>
    <scope>NUCLEOTIDE SEQUENCE [LARGE SCALE GENOMIC DNA]</scope>
    <source>
        <strain evidence="3">cv. 9930</strain>
    </source>
</reference>
<name>A0A0A0KPM1_CUCSA</name>
<gene>
    <name evidence="2" type="ORF">Csa_5G057130</name>
</gene>
<feature type="region of interest" description="Disordered" evidence="1">
    <location>
        <begin position="42"/>
        <end position="76"/>
    </location>
</feature>
<reference evidence="2 3" key="1">
    <citation type="journal article" date="2009" name="Nat. Genet.">
        <title>The genome of the cucumber, Cucumis sativus L.</title>
        <authorList>
            <person name="Huang S."/>
            <person name="Li R."/>
            <person name="Zhang Z."/>
            <person name="Li L."/>
            <person name="Gu X."/>
            <person name="Fan W."/>
            <person name="Lucas W.J."/>
            <person name="Wang X."/>
            <person name="Xie B."/>
            <person name="Ni P."/>
            <person name="Ren Y."/>
            <person name="Zhu H."/>
            <person name="Li J."/>
            <person name="Lin K."/>
            <person name="Jin W."/>
            <person name="Fei Z."/>
            <person name="Li G."/>
            <person name="Staub J."/>
            <person name="Kilian A."/>
            <person name="van der Vossen E.A."/>
            <person name="Wu Y."/>
            <person name="Guo J."/>
            <person name="He J."/>
            <person name="Jia Z."/>
            <person name="Ren Y."/>
            <person name="Tian G."/>
            <person name="Lu Y."/>
            <person name="Ruan J."/>
            <person name="Qian W."/>
            <person name="Wang M."/>
            <person name="Huang Q."/>
            <person name="Li B."/>
            <person name="Xuan Z."/>
            <person name="Cao J."/>
            <person name="Asan"/>
            <person name="Wu Z."/>
            <person name="Zhang J."/>
            <person name="Cai Q."/>
            <person name="Bai Y."/>
            <person name="Zhao B."/>
            <person name="Han Y."/>
            <person name="Li Y."/>
            <person name="Li X."/>
            <person name="Wang S."/>
            <person name="Shi Q."/>
            <person name="Liu S."/>
            <person name="Cho W.K."/>
            <person name="Kim J.Y."/>
            <person name="Xu Y."/>
            <person name="Heller-Uszynska K."/>
            <person name="Miao H."/>
            <person name="Cheng Z."/>
            <person name="Zhang S."/>
            <person name="Wu J."/>
            <person name="Yang Y."/>
            <person name="Kang H."/>
            <person name="Li M."/>
            <person name="Liang H."/>
            <person name="Ren X."/>
            <person name="Shi Z."/>
            <person name="Wen M."/>
            <person name="Jian M."/>
            <person name="Yang H."/>
            <person name="Zhang G."/>
            <person name="Yang Z."/>
            <person name="Chen R."/>
            <person name="Liu S."/>
            <person name="Li J."/>
            <person name="Ma L."/>
            <person name="Liu H."/>
            <person name="Zhou Y."/>
            <person name="Zhao J."/>
            <person name="Fang X."/>
            <person name="Li G."/>
            <person name="Fang L."/>
            <person name="Li Y."/>
            <person name="Liu D."/>
            <person name="Zheng H."/>
            <person name="Zhang Y."/>
            <person name="Qin N."/>
            <person name="Li Z."/>
            <person name="Yang G."/>
            <person name="Yang S."/>
            <person name="Bolund L."/>
            <person name="Kristiansen K."/>
            <person name="Zheng H."/>
            <person name="Li S."/>
            <person name="Zhang X."/>
            <person name="Yang H."/>
            <person name="Wang J."/>
            <person name="Sun R."/>
            <person name="Zhang B."/>
            <person name="Jiang S."/>
            <person name="Wang J."/>
            <person name="Du Y."/>
            <person name="Li S."/>
        </authorList>
    </citation>
    <scope>NUCLEOTIDE SEQUENCE [LARGE SCALE GENOMIC DNA]</scope>
    <source>
        <strain evidence="3">cv. 9930</strain>
    </source>
</reference>
<dbReference type="EMBL" id="CM002926">
    <property type="protein sequence ID" value="KGN49676.1"/>
    <property type="molecule type" value="Genomic_DNA"/>
</dbReference>
<evidence type="ECO:0000313" key="2">
    <source>
        <dbReference type="EMBL" id="KGN49676.1"/>
    </source>
</evidence>
<evidence type="ECO:0000313" key="3">
    <source>
        <dbReference type="Proteomes" id="UP000029981"/>
    </source>
</evidence>
<feature type="compositionally biased region" description="Basic and acidic residues" evidence="1">
    <location>
        <begin position="53"/>
        <end position="62"/>
    </location>
</feature>
<reference evidence="2 3" key="4">
    <citation type="journal article" date="2011" name="BMC Genomics">
        <title>RNA-Seq improves annotation of protein-coding genes in the cucumber genome.</title>
        <authorList>
            <person name="Li Z."/>
            <person name="Zhang Z."/>
            <person name="Yan P."/>
            <person name="Huang S."/>
            <person name="Fei Z."/>
            <person name="Lin K."/>
        </authorList>
    </citation>
    <scope>NUCLEOTIDE SEQUENCE [LARGE SCALE GENOMIC DNA]</scope>
    <source>
        <strain evidence="3">cv. 9930</strain>
    </source>
</reference>
<dbReference type="Proteomes" id="UP000029981">
    <property type="component" value="Chromosome 5"/>
</dbReference>
<organism evidence="2 3">
    <name type="scientific">Cucumis sativus</name>
    <name type="common">Cucumber</name>
    <dbReference type="NCBI Taxonomy" id="3659"/>
    <lineage>
        <taxon>Eukaryota</taxon>
        <taxon>Viridiplantae</taxon>
        <taxon>Streptophyta</taxon>
        <taxon>Embryophyta</taxon>
        <taxon>Tracheophyta</taxon>
        <taxon>Spermatophyta</taxon>
        <taxon>Magnoliopsida</taxon>
        <taxon>eudicotyledons</taxon>
        <taxon>Gunneridae</taxon>
        <taxon>Pentapetalae</taxon>
        <taxon>rosids</taxon>
        <taxon>fabids</taxon>
        <taxon>Cucurbitales</taxon>
        <taxon>Cucurbitaceae</taxon>
        <taxon>Benincaseae</taxon>
        <taxon>Cucumis</taxon>
    </lineage>
</organism>
<dbReference type="Gramene" id="KGN49676">
    <property type="protein sequence ID" value="KGN49676"/>
    <property type="gene ID" value="Csa_5G057130"/>
</dbReference>
<keyword evidence="3" id="KW-1185">Reference proteome</keyword>
<proteinExistence type="predicted"/>
<sequence length="138" mass="15904">MRNTSLLEDDFKGLATRIQERRVKEIWVCGRRSEEIELETKVEEEAAEEFEKESDRDTLSEKQEEEEALGVKKGQSFKAEESNDILSKTHHLDFYAILQGQIVQTPHNSNFPMLSSPNSLSSKPYSHTLDLSKFEDVL</sequence>
<reference evidence="2 3" key="3">
    <citation type="journal article" date="2010" name="BMC Genomics">
        <title>Transcriptome sequencing and comparative analysis of cucumber flowers with different sex types.</title>
        <authorList>
            <person name="Guo S."/>
            <person name="Zheng Y."/>
            <person name="Joung J.G."/>
            <person name="Liu S."/>
            <person name="Zhang Z."/>
            <person name="Crasta O.R."/>
            <person name="Sobral B.W."/>
            <person name="Xu Y."/>
            <person name="Huang S."/>
            <person name="Fei Z."/>
        </authorList>
    </citation>
    <scope>NUCLEOTIDE SEQUENCE [LARGE SCALE GENOMIC DNA]</scope>
    <source>
        <strain evidence="3">cv. 9930</strain>
    </source>
</reference>
<accession>A0A0A0KPM1</accession>
<evidence type="ECO:0000256" key="1">
    <source>
        <dbReference type="SAM" id="MobiDB-lite"/>
    </source>
</evidence>